<dbReference type="WBParaSite" id="nRc.2.0.1.t47081-RA">
    <property type="protein sequence ID" value="nRc.2.0.1.t47081-RA"/>
    <property type="gene ID" value="nRc.2.0.1.g47081"/>
</dbReference>
<dbReference type="Gene3D" id="2.20.100.10">
    <property type="entry name" value="Thrombospondin type-1 (TSP1) repeat"/>
    <property type="match status" value="1"/>
</dbReference>
<sequence length="166" mass="19026">RKNCNKSEIQECIDDCELKKWSHWSKCTLNANDNLHYRKRERMENNQSLGHFSNKSCRKWDTEACPTTTAPITLMVHIIDESTPPPIELGNIYILVVVGCMAAAISDLGAKYRWKNKAIPDRFLLKKKNRKLHGGGPSPVDISQTRKVKRKSADDVVKLKPKLRKK</sequence>
<dbReference type="SUPFAM" id="SSF82895">
    <property type="entry name" value="TSP-1 type 1 repeat"/>
    <property type="match status" value="1"/>
</dbReference>
<accession>A0A915LBD7</accession>
<proteinExistence type="predicted"/>
<evidence type="ECO:0000313" key="3">
    <source>
        <dbReference type="WBParaSite" id="nRc.2.0.1.t47081-RA"/>
    </source>
</evidence>
<evidence type="ECO:0000313" key="2">
    <source>
        <dbReference type="Proteomes" id="UP000887565"/>
    </source>
</evidence>
<organism evidence="2 3">
    <name type="scientific">Romanomermis culicivorax</name>
    <name type="common">Nematode worm</name>
    <dbReference type="NCBI Taxonomy" id="13658"/>
    <lineage>
        <taxon>Eukaryota</taxon>
        <taxon>Metazoa</taxon>
        <taxon>Ecdysozoa</taxon>
        <taxon>Nematoda</taxon>
        <taxon>Enoplea</taxon>
        <taxon>Dorylaimia</taxon>
        <taxon>Mermithida</taxon>
        <taxon>Mermithoidea</taxon>
        <taxon>Mermithidae</taxon>
        <taxon>Romanomermis</taxon>
    </lineage>
</organism>
<feature type="region of interest" description="Disordered" evidence="1">
    <location>
        <begin position="129"/>
        <end position="166"/>
    </location>
</feature>
<reference evidence="3" key="1">
    <citation type="submission" date="2022-11" db="UniProtKB">
        <authorList>
            <consortium name="WormBaseParasite"/>
        </authorList>
    </citation>
    <scope>IDENTIFICATION</scope>
</reference>
<dbReference type="AlphaFoldDB" id="A0A915LBD7"/>
<keyword evidence="2" id="KW-1185">Reference proteome</keyword>
<dbReference type="InterPro" id="IPR036383">
    <property type="entry name" value="TSP1_rpt_sf"/>
</dbReference>
<name>A0A915LBD7_ROMCU</name>
<dbReference type="Proteomes" id="UP000887565">
    <property type="component" value="Unplaced"/>
</dbReference>
<protein>
    <submittedName>
        <fullName evidence="3">Uncharacterized protein</fullName>
    </submittedName>
</protein>
<evidence type="ECO:0000256" key="1">
    <source>
        <dbReference type="SAM" id="MobiDB-lite"/>
    </source>
</evidence>